<evidence type="ECO:0000256" key="2">
    <source>
        <dbReference type="ARBA" id="ARBA00023002"/>
    </source>
</evidence>
<feature type="domain" description="Erythronate-4-phosphate dehydrogenase dimerisation" evidence="8">
    <location>
        <begin position="287"/>
        <end position="372"/>
    </location>
</feature>
<evidence type="ECO:0000313" key="9">
    <source>
        <dbReference type="EMBL" id="GLR62582.1"/>
    </source>
</evidence>
<comment type="function">
    <text evidence="5">Catalyzes the oxidation of erythronate-4-phosphate to 3-hydroxy-2-oxo-4-phosphonooxybutanoate.</text>
</comment>
<accession>A0ABQ5ZT45</accession>
<dbReference type="PANTHER" id="PTHR42938">
    <property type="entry name" value="FORMATE DEHYDROGENASE 1"/>
    <property type="match status" value="1"/>
</dbReference>
<feature type="binding site" evidence="5">
    <location>
        <position position="230"/>
    </location>
    <ligand>
        <name>NAD(+)</name>
        <dbReference type="ChEBI" id="CHEBI:57540"/>
    </ligand>
</feature>
<feature type="binding site" evidence="5">
    <location>
        <position position="146"/>
    </location>
    <ligand>
        <name>NAD(+)</name>
        <dbReference type="ChEBI" id="CHEBI:57540"/>
    </ligand>
</feature>
<comment type="subcellular location">
    <subcellularLocation>
        <location evidence="5">Cytoplasm</location>
    </subcellularLocation>
</comment>
<evidence type="ECO:0000259" key="8">
    <source>
        <dbReference type="Pfam" id="PF11890"/>
    </source>
</evidence>
<dbReference type="Pfam" id="PF02826">
    <property type="entry name" value="2-Hacid_dh_C"/>
    <property type="match status" value="1"/>
</dbReference>
<evidence type="ECO:0000256" key="3">
    <source>
        <dbReference type="ARBA" id="ARBA00023027"/>
    </source>
</evidence>
<feature type="domain" description="D-isomer specific 2-hydroxyacid dehydrogenase NAD-binding" evidence="7">
    <location>
        <begin position="110"/>
        <end position="254"/>
    </location>
</feature>
<dbReference type="Pfam" id="PF11890">
    <property type="entry name" value="DUF3410"/>
    <property type="match status" value="1"/>
</dbReference>
<protein>
    <recommendedName>
        <fullName evidence="5">Erythronate-4-phosphate dehydrogenase</fullName>
        <ecNumber evidence="5">1.1.1.290</ecNumber>
    </recommendedName>
</protein>
<dbReference type="Gene3D" id="3.40.50.720">
    <property type="entry name" value="NAD(P)-binding Rossmann-like Domain"/>
    <property type="match status" value="2"/>
</dbReference>
<dbReference type="InterPro" id="IPR006139">
    <property type="entry name" value="D-isomer_2_OHA_DH_cat_dom"/>
</dbReference>
<reference evidence="10" key="1">
    <citation type="journal article" date="2019" name="Int. J. Syst. Evol. Microbiol.">
        <title>The Global Catalogue of Microorganisms (GCM) 10K type strain sequencing project: providing services to taxonomists for standard genome sequencing and annotation.</title>
        <authorList>
            <consortium name="The Broad Institute Genomics Platform"/>
            <consortium name="The Broad Institute Genome Sequencing Center for Infectious Disease"/>
            <person name="Wu L."/>
            <person name="Ma J."/>
        </authorList>
    </citation>
    <scope>NUCLEOTIDE SEQUENCE [LARGE SCALE GENOMIC DNA]</scope>
    <source>
        <strain evidence="10">NBRC 100033</strain>
    </source>
</reference>
<feature type="active site" evidence="5">
    <location>
        <position position="206"/>
    </location>
</feature>
<evidence type="ECO:0000256" key="5">
    <source>
        <dbReference type="HAMAP-Rule" id="MF_01825"/>
    </source>
</evidence>
<dbReference type="InterPro" id="IPR020921">
    <property type="entry name" value="Erythronate-4-P_DHase"/>
</dbReference>
<keyword evidence="1 5" id="KW-0963">Cytoplasm</keyword>
<comment type="similarity">
    <text evidence="5">Belongs to the D-isomer specific 2-hydroxyacid dehydrogenase family. PdxB subfamily.</text>
</comment>
<evidence type="ECO:0000259" key="7">
    <source>
        <dbReference type="Pfam" id="PF02826"/>
    </source>
</evidence>
<feature type="binding site" evidence="5">
    <location>
        <position position="66"/>
    </location>
    <ligand>
        <name>substrate</name>
    </ligand>
</feature>
<evidence type="ECO:0000313" key="10">
    <source>
        <dbReference type="Proteomes" id="UP001156682"/>
    </source>
</evidence>
<dbReference type="SUPFAM" id="SSF51735">
    <property type="entry name" value="NAD(P)-binding Rossmann-fold domains"/>
    <property type="match status" value="1"/>
</dbReference>
<keyword evidence="4 5" id="KW-0664">Pyridoxine biosynthesis</keyword>
<gene>
    <name evidence="5 9" type="primary">pdxB</name>
    <name evidence="9" type="ORF">GCM10007878_00170</name>
</gene>
<evidence type="ECO:0000256" key="1">
    <source>
        <dbReference type="ARBA" id="ARBA00022490"/>
    </source>
</evidence>
<comment type="subunit">
    <text evidence="5">Homodimer.</text>
</comment>
<feature type="active site" description="Proton donor" evidence="5">
    <location>
        <position position="252"/>
    </location>
</feature>
<evidence type="ECO:0000259" key="6">
    <source>
        <dbReference type="Pfam" id="PF00389"/>
    </source>
</evidence>
<keyword evidence="2 5" id="KW-0560">Oxidoreductase</keyword>
<proteinExistence type="inferred from homology"/>
<dbReference type="PANTHER" id="PTHR42938:SF9">
    <property type="entry name" value="FORMATE DEHYDROGENASE 1"/>
    <property type="match status" value="1"/>
</dbReference>
<feature type="active site" evidence="5">
    <location>
        <position position="235"/>
    </location>
</feature>
<dbReference type="InterPro" id="IPR024531">
    <property type="entry name" value="Erythronate-4-P_DHase_dimer"/>
</dbReference>
<comment type="catalytic activity">
    <reaction evidence="5">
        <text>4-phospho-D-erythronate + NAD(+) = (R)-3-hydroxy-2-oxo-4-phosphooxybutanoate + NADH + H(+)</text>
        <dbReference type="Rhea" id="RHEA:18829"/>
        <dbReference type="ChEBI" id="CHEBI:15378"/>
        <dbReference type="ChEBI" id="CHEBI:57540"/>
        <dbReference type="ChEBI" id="CHEBI:57945"/>
        <dbReference type="ChEBI" id="CHEBI:58538"/>
        <dbReference type="ChEBI" id="CHEBI:58766"/>
        <dbReference type="EC" id="1.1.1.290"/>
    </reaction>
</comment>
<name>A0ABQ5ZT45_9GAMM</name>
<keyword evidence="10" id="KW-1185">Reference proteome</keyword>
<dbReference type="Proteomes" id="UP001156682">
    <property type="component" value="Unassembled WGS sequence"/>
</dbReference>
<feature type="binding site" evidence="5">
    <location>
        <begin position="126"/>
        <end position="127"/>
    </location>
    <ligand>
        <name>NAD(+)</name>
        <dbReference type="ChEBI" id="CHEBI:57540"/>
    </ligand>
</feature>
<dbReference type="Pfam" id="PF00389">
    <property type="entry name" value="2-Hacid_dh"/>
    <property type="match status" value="1"/>
</dbReference>
<feature type="binding site" evidence="5">
    <location>
        <position position="45"/>
    </location>
    <ligand>
        <name>substrate</name>
    </ligand>
</feature>
<dbReference type="EMBL" id="BSOR01000001">
    <property type="protein sequence ID" value="GLR62582.1"/>
    <property type="molecule type" value="Genomic_DNA"/>
</dbReference>
<sequence length="376" mass="40844">MRLIVDENLPFTEAFFGKTAELVFLPGSEIKPADVKDADGLLVRSVTQVNEQLLQASKVKFVGTATIGVDHIDEAWLNTKGIKFVSSPGCNANSVVDYVVASLLWLALEDGFKLKDKVIGVVGVGQVGGRLAARLSQYGCKVLLNDPPRAIKGEKGFLDLHDVLQKADIVCLHTPLTSKGEFATKHLVGVDELALLEGKYLLNAGRGGVVDQQALKNQIKKKTAPWLLLDVFEGEPSLDQELITHCLLATPHIAGYSLEGKSRGTEMLYQAWCMHLGIEPEVTLAELLPVPPVDLLSLDTACGVEEACRRAAHLCYHPLNDSWRLLKALKTNAASAGVYQALRKNYPIRREFSSLKVKAANPEQASALKALGFTLS</sequence>
<dbReference type="RefSeq" id="WP_027851579.1">
    <property type="nucleotide sequence ID" value="NZ_BSOR01000001.1"/>
</dbReference>
<dbReference type="InterPro" id="IPR038251">
    <property type="entry name" value="PdxB_dimer_sf"/>
</dbReference>
<dbReference type="HAMAP" id="MF_01825">
    <property type="entry name" value="PdxB"/>
    <property type="match status" value="1"/>
</dbReference>
<keyword evidence="3 5" id="KW-0520">NAD</keyword>
<feature type="binding site" evidence="5">
    <location>
        <position position="174"/>
    </location>
    <ligand>
        <name>NAD(+)</name>
        <dbReference type="ChEBI" id="CHEBI:57540"/>
    </ligand>
</feature>
<dbReference type="EC" id="1.1.1.290" evidence="5"/>
<comment type="pathway">
    <text evidence="5">Cofactor biosynthesis; pyridoxine 5'-phosphate biosynthesis; pyridoxine 5'-phosphate from D-erythrose 4-phosphate: step 2/5.</text>
</comment>
<dbReference type="Gene3D" id="3.30.1370.170">
    <property type="match status" value="1"/>
</dbReference>
<dbReference type="SUPFAM" id="SSF52283">
    <property type="entry name" value="Formate/glycerate dehydrogenase catalytic domain-like"/>
    <property type="match status" value="1"/>
</dbReference>
<dbReference type="CDD" id="cd12158">
    <property type="entry name" value="ErythrP_dh"/>
    <property type="match status" value="1"/>
</dbReference>
<evidence type="ECO:0000256" key="4">
    <source>
        <dbReference type="ARBA" id="ARBA00023096"/>
    </source>
</evidence>
<dbReference type="InterPro" id="IPR036291">
    <property type="entry name" value="NAD(P)-bd_dom_sf"/>
</dbReference>
<feature type="binding site" evidence="5">
    <location>
        <position position="255"/>
    </location>
    <ligand>
        <name>NAD(+)</name>
        <dbReference type="ChEBI" id="CHEBI:57540"/>
    </ligand>
</feature>
<comment type="caution">
    <text evidence="9">The sequence shown here is derived from an EMBL/GenBank/DDBJ whole genome shotgun (WGS) entry which is preliminary data.</text>
</comment>
<comment type="caution">
    <text evidence="5">Lacks conserved residue(s) required for the propagation of feature annotation.</text>
</comment>
<dbReference type="InterPro" id="IPR006140">
    <property type="entry name" value="D-isomer_DH_NAD-bd"/>
</dbReference>
<feature type="domain" description="D-isomer specific 2-hydroxyacid dehydrogenase catalytic" evidence="6">
    <location>
        <begin position="33"/>
        <end position="255"/>
    </location>
</feature>
<feature type="binding site" evidence="5">
    <location>
        <position position="256"/>
    </location>
    <ligand>
        <name>substrate</name>
    </ligand>
</feature>
<organism evidence="9 10">
    <name type="scientific">Marinospirillum insulare</name>
    <dbReference type="NCBI Taxonomy" id="217169"/>
    <lineage>
        <taxon>Bacteria</taxon>
        <taxon>Pseudomonadati</taxon>
        <taxon>Pseudomonadota</taxon>
        <taxon>Gammaproteobacteria</taxon>
        <taxon>Oceanospirillales</taxon>
        <taxon>Oceanospirillaceae</taxon>
        <taxon>Marinospirillum</taxon>
    </lineage>
</organism>